<evidence type="ECO:0000313" key="6">
    <source>
        <dbReference type="Proteomes" id="UP000014900"/>
    </source>
</evidence>
<dbReference type="InterPro" id="IPR001653">
    <property type="entry name" value="DAP_epimerase_DapF"/>
</dbReference>
<dbReference type="HOGENOM" id="CLU_053306_1_1_6"/>
<gene>
    <name evidence="3" type="primary">dapF</name>
    <name evidence="5" type="ORF">M621_07130</name>
</gene>
<feature type="site" description="Could be important to modulate the pK values of the two catalytic cysteine residues" evidence="3">
    <location>
        <position position="236"/>
    </location>
</feature>
<keyword evidence="3" id="KW-0457">Lysine biosynthesis</keyword>
<evidence type="ECO:0000256" key="3">
    <source>
        <dbReference type="HAMAP-Rule" id="MF_00197"/>
    </source>
</evidence>
<comment type="subunit">
    <text evidence="3">Homodimer.</text>
</comment>
<dbReference type="SUPFAM" id="SSF54506">
    <property type="entry name" value="Diaminopimelate epimerase-like"/>
    <property type="match status" value="2"/>
</dbReference>
<dbReference type="PANTHER" id="PTHR31689">
    <property type="entry name" value="DIAMINOPIMELATE EPIMERASE, CHLOROPLASTIC"/>
    <property type="match status" value="1"/>
</dbReference>
<feature type="binding site" evidence="3">
    <location>
        <begin position="246"/>
        <end position="247"/>
    </location>
    <ligand>
        <name>substrate</name>
    </ligand>
</feature>
<keyword evidence="3" id="KW-0963">Cytoplasm</keyword>
<reference evidence="5 6" key="1">
    <citation type="journal article" date="2013" name="Genome Announc.">
        <title>Genome Sequence of Serratia plymuthica Strain S13, an Endophyte with Germination- and Plant-Growth-Promoting Activity from the Flower of Styrian Oil Pumpkin.</title>
        <authorList>
            <person name="Muller H."/>
            <person name="Furnkranz M."/>
            <person name="Grube M."/>
            <person name="Berg G."/>
        </authorList>
    </citation>
    <scope>NUCLEOTIDE SEQUENCE [LARGE SCALE GENOMIC DNA]</scope>
    <source>
        <strain evidence="5">S13</strain>
    </source>
</reference>
<dbReference type="UniPathway" id="UPA00034">
    <property type="reaction ID" value="UER00025"/>
</dbReference>
<feature type="site" description="Could be important to modulate the pK values of the two catalytic cysteine residues" evidence="3">
    <location>
        <position position="187"/>
    </location>
</feature>
<dbReference type="PATRIC" id="fig|1348660.3.peg.1365"/>
<dbReference type="Pfam" id="PF01678">
    <property type="entry name" value="DAP_epimerase"/>
    <property type="match status" value="2"/>
</dbReference>
<proteinExistence type="inferred from homology"/>
<dbReference type="GO" id="GO:0008837">
    <property type="term" value="F:diaminopimelate epimerase activity"/>
    <property type="evidence" value="ECO:0007669"/>
    <property type="project" value="UniProtKB-UniRule"/>
</dbReference>
<feature type="binding site" evidence="3">
    <location>
        <begin position="236"/>
        <end position="237"/>
    </location>
    <ligand>
        <name>substrate</name>
    </ligand>
</feature>
<comment type="function">
    <text evidence="3">Catalyzes the stereoinversion of LL-2,6-diaminopimelate (L,L-DAP) to meso-diaminopimelate (meso-DAP), a precursor of L-lysine and an essential component of the bacterial peptidoglycan.</text>
</comment>
<dbReference type="KEGG" id="sry:M621_07130"/>
<evidence type="ECO:0000313" key="5">
    <source>
        <dbReference type="EMBL" id="AGP43600.1"/>
    </source>
</evidence>
<dbReference type="NCBIfam" id="TIGR00652">
    <property type="entry name" value="DapF"/>
    <property type="match status" value="1"/>
</dbReference>
<organism evidence="5 6">
    <name type="scientific">Serratia plymuthica S13</name>
    <dbReference type="NCBI Taxonomy" id="1348660"/>
    <lineage>
        <taxon>Bacteria</taxon>
        <taxon>Pseudomonadati</taxon>
        <taxon>Pseudomonadota</taxon>
        <taxon>Gammaproteobacteria</taxon>
        <taxon>Enterobacterales</taxon>
        <taxon>Yersiniaceae</taxon>
        <taxon>Serratia</taxon>
    </lineage>
</organism>
<dbReference type="HAMAP" id="MF_00197">
    <property type="entry name" value="DAP_epimerase"/>
    <property type="match status" value="1"/>
</dbReference>
<evidence type="ECO:0000256" key="1">
    <source>
        <dbReference type="ARBA" id="ARBA00010219"/>
    </source>
</evidence>
<comment type="similarity">
    <text evidence="1 3">Belongs to the diaminopimelate epimerase family.</text>
</comment>
<evidence type="ECO:0000256" key="2">
    <source>
        <dbReference type="ARBA" id="ARBA00023235"/>
    </source>
</evidence>
<keyword evidence="2 3" id="KW-0413">Isomerase</keyword>
<dbReference type="GO" id="GO:0005829">
    <property type="term" value="C:cytosol"/>
    <property type="evidence" value="ECO:0007669"/>
    <property type="project" value="TreeGrafter"/>
</dbReference>
<name>S4YGW0_SERPL</name>
<feature type="binding site" evidence="3">
    <location>
        <position position="185"/>
    </location>
    <ligand>
        <name>substrate</name>
    </ligand>
</feature>
<feature type="binding site" evidence="3">
    <location>
        <position position="41"/>
    </location>
    <ligand>
        <name>substrate</name>
    </ligand>
</feature>
<dbReference type="EC" id="5.1.1.7" evidence="3 4"/>
<comment type="caution">
    <text evidence="3">Lacks conserved residue(s) required for the propagation of feature annotation.</text>
</comment>
<comment type="pathway">
    <text evidence="3">Amino-acid biosynthesis; L-lysine biosynthesis via DAP pathway; DL-2,6-diaminopimelate from LL-2,6-diaminopimelate: step 1/1.</text>
</comment>
<protein>
    <recommendedName>
        <fullName evidence="3 4">Diaminopimelate epimerase</fullName>
        <shortName evidence="3">DAP epimerase</shortName>
        <ecNumber evidence="3 4">5.1.1.7</ecNumber>
    </recommendedName>
    <alternativeName>
        <fullName evidence="3">PLP-independent amino acid racemase</fullName>
    </alternativeName>
</protein>
<evidence type="ECO:0000256" key="4">
    <source>
        <dbReference type="NCBIfam" id="TIGR00652"/>
    </source>
</evidence>
<dbReference type="PANTHER" id="PTHR31689:SF0">
    <property type="entry name" value="DIAMINOPIMELATE EPIMERASE"/>
    <property type="match status" value="1"/>
</dbReference>
<dbReference type="AlphaFoldDB" id="S4YGW0"/>
<sequence length="317" mass="34779">MPPFVFIPPPKICCKLWFPLTANLTNAMTPLLFHKYHGLGNDYLVCHHSVAARLSNEQIRILCHPHYGIGSDGLLIDSGDNINPTLRIINPDGSEAEKSGNGLRIYARYLFDIGRVGHLPFLVHTAGGDVQCQVDEDKHRVRVDMGRANFNPAALPALIDLPEALNYPLALAEETLSVSLVSMGNPHCVVPVTRLDLAQVHRLGPQIENHPLFPKRTNVQLVEVIDRQTLRIGIWERGAGFTLASGSSSCAAASVMRKLNRVDDNVSVQMPGGQLQISFSGDFHVRMRGPVHKIASLTLDEDCFIGGEEALRQGGKH</sequence>
<comment type="catalytic activity">
    <reaction evidence="3">
        <text>(2S,6S)-2,6-diaminopimelate = meso-2,6-diaminopimelate</text>
        <dbReference type="Rhea" id="RHEA:15393"/>
        <dbReference type="ChEBI" id="CHEBI:57609"/>
        <dbReference type="ChEBI" id="CHEBI:57791"/>
        <dbReference type="EC" id="5.1.1.7"/>
    </reaction>
</comment>
<dbReference type="EMBL" id="CP006566">
    <property type="protein sequence ID" value="AGP43600.1"/>
    <property type="molecule type" value="Genomic_DNA"/>
</dbReference>
<dbReference type="eggNOG" id="COG0253">
    <property type="taxonomic scope" value="Bacteria"/>
</dbReference>
<feature type="binding site" evidence="3">
    <location>
        <position position="218"/>
    </location>
    <ligand>
        <name>substrate</name>
    </ligand>
</feature>
<comment type="subcellular location">
    <subcellularLocation>
        <location evidence="3">Cytoplasm</location>
    </subcellularLocation>
</comment>
<feature type="binding site" evidence="3">
    <location>
        <position position="90"/>
    </location>
    <ligand>
        <name>substrate</name>
    </ligand>
</feature>
<dbReference type="Gene3D" id="3.10.310.10">
    <property type="entry name" value="Diaminopimelate Epimerase, Chain A, domain 1"/>
    <property type="match status" value="2"/>
</dbReference>
<feature type="binding site" evidence="3">
    <location>
        <begin position="100"/>
        <end position="101"/>
    </location>
    <ligand>
        <name>substrate</name>
    </ligand>
</feature>
<dbReference type="GO" id="GO:0009089">
    <property type="term" value="P:lysine biosynthetic process via diaminopimelate"/>
    <property type="evidence" value="ECO:0007669"/>
    <property type="project" value="UniProtKB-UniRule"/>
</dbReference>
<keyword evidence="3" id="KW-0028">Amino-acid biosynthesis</keyword>
<dbReference type="Proteomes" id="UP000014900">
    <property type="component" value="Chromosome"/>
</dbReference>
<accession>S4YGW0</accession>